<keyword evidence="1" id="KW-1133">Transmembrane helix</keyword>
<dbReference type="Proteomes" id="UP000317155">
    <property type="component" value="Unassembled WGS sequence"/>
</dbReference>
<sequence>MTDQHEIIRFIDDYLRKQDLEGLAVADAARLLNEAGLLPDDGQNPGEPLRKLLRDGEIPHARKEQGRWFIPASGAAASGETASTTSVSGPTVSRLKILLRLLYAILFLLVFEILRLVVQVTVLGQYLYLLVTGTPSEPLRKFGSRVADYSYRVIRYLTLNENERPYPFTRFPGEIEPPDSEARF</sequence>
<dbReference type="RefSeq" id="WP_092053467.1">
    <property type="nucleotide sequence ID" value="NZ_FOJJ01000001.1"/>
</dbReference>
<keyword evidence="1" id="KW-0812">Transmembrane</keyword>
<evidence type="ECO:0000313" key="2">
    <source>
        <dbReference type="EMBL" id="TRO84127.1"/>
    </source>
</evidence>
<dbReference type="AlphaFoldDB" id="A0A550JLQ1"/>
<accession>A0A550JLQ1</accession>
<keyword evidence="3" id="KW-1185">Reference proteome</keyword>
<dbReference type="EMBL" id="VJVV01000001">
    <property type="protein sequence ID" value="TRO84127.1"/>
    <property type="molecule type" value="Genomic_DNA"/>
</dbReference>
<comment type="caution">
    <text evidence="2">The sequence shown here is derived from an EMBL/GenBank/DDBJ whole genome shotgun (WGS) entry which is preliminary data.</text>
</comment>
<keyword evidence="1" id="KW-0472">Membrane</keyword>
<dbReference type="Pfam" id="PF14333">
    <property type="entry name" value="DUF4389"/>
    <property type="match status" value="1"/>
</dbReference>
<evidence type="ECO:0000256" key="1">
    <source>
        <dbReference type="SAM" id="Phobius"/>
    </source>
</evidence>
<protein>
    <submittedName>
        <fullName evidence="2">DUF4389 domain-containing protein</fullName>
    </submittedName>
</protein>
<feature type="transmembrane region" description="Helical" evidence="1">
    <location>
        <begin position="101"/>
        <end position="128"/>
    </location>
</feature>
<organism evidence="2 3">
    <name type="scientific">Trichloromonas acetexigens</name>
    <dbReference type="NCBI Taxonomy" id="38815"/>
    <lineage>
        <taxon>Bacteria</taxon>
        <taxon>Pseudomonadati</taxon>
        <taxon>Thermodesulfobacteriota</taxon>
        <taxon>Desulfuromonadia</taxon>
        <taxon>Desulfuromonadales</taxon>
        <taxon>Trichloromonadaceae</taxon>
        <taxon>Trichloromonas</taxon>
    </lineage>
</organism>
<name>A0A550JLQ1_9BACT</name>
<dbReference type="InterPro" id="IPR025498">
    <property type="entry name" value="DUF4389"/>
</dbReference>
<proteinExistence type="predicted"/>
<reference evidence="2 3" key="1">
    <citation type="submission" date="2019-07" db="EMBL/GenBank/DDBJ databases">
        <title>Insights of Desulfuromonas acetexigens electromicrobiology.</title>
        <authorList>
            <person name="Katuri K."/>
            <person name="Sapireddy V."/>
            <person name="Shaw D.R."/>
            <person name="Saikaly P."/>
        </authorList>
    </citation>
    <scope>NUCLEOTIDE SEQUENCE [LARGE SCALE GENOMIC DNA]</scope>
    <source>
        <strain evidence="2 3">2873</strain>
    </source>
</reference>
<dbReference type="OrthoDB" id="5458236at2"/>
<gene>
    <name evidence="2" type="ORF">FL622_02810</name>
</gene>
<evidence type="ECO:0000313" key="3">
    <source>
        <dbReference type="Proteomes" id="UP000317155"/>
    </source>
</evidence>